<dbReference type="Proteomes" id="UP000032160">
    <property type="component" value="Chromosome I"/>
</dbReference>
<dbReference type="RefSeq" id="WP_043948646.1">
    <property type="nucleotide sequence ID" value="NZ_HG966617.1"/>
</dbReference>
<gene>
    <name evidence="1" type="ORF">BN1012_Phect2440</name>
</gene>
<evidence type="ECO:0000313" key="2">
    <source>
        <dbReference type="Proteomes" id="UP000032160"/>
    </source>
</evidence>
<organism evidence="1 2">
    <name type="scientific">Candidatus Phaeomarinibacter ectocarpi</name>
    <dbReference type="NCBI Taxonomy" id="1458461"/>
    <lineage>
        <taxon>Bacteria</taxon>
        <taxon>Pseudomonadati</taxon>
        <taxon>Pseudomonadota</taxon>
        <taxon>Alphaproteobacteria</taxon>
        <taxon>Hyphomicrobiales</taxon>
        <taxon>Parvibaculaceae</taxon>
        <taxon>Candidatus Phaeomarinibacter</taxon>
    </lineage>
</organism>
<protein>
    <submittedName>
        <fullName evidence="1">Uncharacterized protein</fullName>
    </submittedName>
</protein>
<proteinExistence type="predicted"/>
<accession>X5MA70</accession>
<keyword evidence="2" id="KW-1185">Reference proteome</keyword>
<sequence>MADTTTGAFGNALLRKTAGIMAVTGLGLALAGCLGDSPPNINAVQAQPVAAAAPVVEPYQIASAPVVLSDGTIVPIPRAKPAIAGKPLDTVTRSDARRAAPLEGPQGLVEKAAAYRAFDAAIDDLANRKFKAPRDVRAALDSLRPHDPAKLGEGWVANSAFLAAAQPEFVAALKAAVARDGKQAVLTRLKSGTGVWMFAGSQKARSAVVADAADAYQKLTGLGQRFLTTAVEFQRTRWGSYEPVVPFSVDPQFAAAEIENMGFGGILAELAGVTEAQAAAPVMQRILAIAGHIALEESEASATVSLVQNRDLSRCTRFARLNLNQCLAAAHFPSEEAYCTGKHAVNEIAYCWATYLPAAAK</sequence>
<dbReference type="EMBL" id="HG966617">
    <property type="protein sequence ID" value="CDO60653.1"/>
    <property type="molecule type" value="Genomic_DNA"/>
</dbReference>
<name>X5MA70_9HYPH</name>
<dbReference type="HOGENOM" id="CLU_760416_0_0_5"/>
<dbReference type="OrthoDB" id="7626611at2"/>
<dbReference type="KEGG" id="pect:BN1012_Phect2440"/>
<dbReference type="AlphaFoldDB" id="X5MA70"/>
<evidence type="ECO:0000313" key="1">
    <source>
        <dbReference type="EMBL" id="CDO60653.1"/>
    </source>
</evidence>
<reference evidence="1 2" key="1">
    <citation type="journal article" date="2014" name="Front. Genet.">
        <title>Genome and metabolic network of "Candidatus Phaeomarinobacter ectocarpi" Ec32, a new candidate genus of Alphaproteobacteria frequently associated with brown algae.</title>
        <authorList>
            <person name="Dittami S.M."/>
            <person name="Barbeyron T."/>
            <person name="Boyen C."/>
            <person name="Cambefort J."/>
            <person name="Collet G."/>
            <person name="Delage L."/>
            <person name="Gobet A."/>
            <person name="Groisillier A."/>
            <person name="Leblanc C."/>
            <person name="Michel G."/>
            <person name="Scornet D."/>
            <person name="Siegel A."/>
            <person name="Tapia J.E."/>
            <person name="Tonon T."/>
        </authorList>
    </citation>
    <scope>NUCLEOTIDE SEQUENCE [LARGE SCALE GENOMIC DNA]</scope>
    <source>
        <strain evidence="1 2">Ec32</strain>
    </source>
</reference>